<sequence>MIVVASIDIDRQNEVPHVAHVDIVEVDRLAPDEVSAGFIDLPDDFVDVLQKALVEKCGRRHREGL</sequence>
<evidence type="ECO:0000313" key="1">
    <source>
        <dbReference type="EMBL" id="TVZ73615.1"/>
    </source>
</evidence>
<evidence type="ECO:0000313" key="2">
    <source>
        <dbReference type="Proteomes" id="UP000319824"/>
    </source>
</evidence>
<gene>
    <name evidence="1" type="ORF">BCL32_1861</name>
</gene>
<comment type="caution">
    <text evidence="1">The sequence shown here is derived from an EMBL/GenBank/DDBJ whole genome shotgun (WGS) entry which is preliminary data.</text>
</comment>
<dbReference type="Proteomes" id="UP000319824">
    <property type="component" value="Unassembled WGS sequence"/>
</dbReference>
<organism evidence="1 2">
    <name type="scientific">Rhizobium mongolense USDA 1844</name>
    <dbReference type="NCBI Taxonomy" id="1079460"/>
    <lineage>
        <taxon>Bacteria</taxon>
        <taxon>Pseudomonadati</taxon>
        <taxon>Pseudomonadota</taxon>
        <taxon>Alphaproteobacteria</taxon>
        <taxon>Hyphomicrobiales</taxon>
        <taxon>Rhizobiaceae</taxon>
        <taxon>Rhizobium/Agrobacterium group</taxon>
        <taxon>Rhizobium</taxon>
    </lineage>
</organism>
<dbReference type="EMBL" id="VISO01000002">
    <property type="protein sequence ID" value="TVZ73615.1"/>
    <property type="molecule type" value="Genomic_DNA"/>
</dbReference>
<dbReference type="AlphaFoldDB" id="A0A559TG84"/>
<reference evidence="1 2" key="1">
    <citation type="submission" date="2019-06" db="EMBL/GenBank/DDBJ databases">
        <title>Pac Bio to generate improved reference genome sequences for organisms with transposon mutant libraries (support for FEBA project).</title>
        <authorList>
            <person name="Blow M."/>
        </authorList>
    </citation>
    <scope>NUCLEOTIDE SEQUENCE [LARGE SCALE GENOMIC DNA]</scope>
    <source>
        <strain evidence="1 2">USDA 1844</strain>
    </source>
</reference>
<accession>A0A559TG84</accession>
<protein>
    <submittedName>
        <fullName evidence="1">Uncharacterized protein</fullName>
    </submittedName>
</protein>
<name>A0A559TG84_9HYPH</name>
<proteinExistence type="predicted"/>
<dbReference type="RefSeq" id="WP_022712608.1">
    <property type="nucleotide sequence ID" value="NZ_ATTQ01000001.1"/>
</dbReference>